<protein>
    <submittedName>
        <fullName evidence="1">Uncharacterized protein</fullName>
    </submittedName>
</protein>
<dbReference type="EMBL" id="JACHMQ010000001">
    <property type="protein sequence ID" value="MBB6398566.1"/>
    <property type="molecule type" value="Genomic_DNA"/>
</dbReference>
<evidence type="ECO:0000313" key="1">
    <source>
        <dbReference type="EMBL" id="MBB6398566.1"/>
    </source>
</evidence>
<name>A0A7X0L1E2_9ACTN</name>
<accession>A0A7X0L1E2</accession>
<evidence type="ECO:0000313" key="2">
    <source>
        <dbReference type="Proteomes" id="UP000546324"/>
    </source>
</evidence>
<sequence>MSRFFQNGAVAVAHSVGEPVAAARELAGDPDVRRLADLAHEYAAAMPR</sequence>
<dbReference type="Proteomes" id="UP000546324">
    <property type="component" value="Unassembled WGS sequence"/>
</dbReference>
<gene>
    <name evidence="1" type="ORF">BKA00_005480</name>
</gene>
<comment type="caution">
    <text evidence="1">The sequence shown here is derived from an EMBL/GenBank/DDBJ whole genome shotgun (WGS) entry which is preliminary data.</text>
</comment>
<proteinExistence type="predicted"/>
<dbReference type="RefSeq" id="WP_185029647.1">
    <property type="nucleotide sequence ID" value="NZ_JACHMQ010000001.1"/>
</dbReference>
<dbReference type="AlphaFoldDB" id="A0A7X0L1E2"/>
<keyword evidence="2" id="KW-1185">Reference proteome</keyword>
<organism evidence="1 2">
    <name type="scientific">Actinomadura coerulea</name>
    <dbReference type="NCBI Taxonomy" id="46159"/>
    <lineage>
        <taxon>Bacteria</taxon>
        <taxon>Bacillati</taxon>
        <taxon>Actinomycetota</taxon>
        <taxon>Actinomycetes</taxon>
        <taxon>Streptosporangiales</taxon>
        <taxon>Thermomonosporaceae</taxon>
        <taxon>Actinomadura</taxon>
    </lineage>
</organism>
<reference evidence="1 2" key="1">
    <citation type="submission" date="2020-08" db="EMBL/GenBank/DDBJ databases">
        <title>Sequencing the genomes of 1000 actinobacteria strains.</title>
        <authorList>
            <person name="Klenk H.-P."/>
        </authorList>
    </citation>
    <scope>NUCLEOTIDE SEQUENCE [LARGE SCALE GENOMIC DNA]</scope>
    <source>
        <strain evidence="1 2">DSM 43675</strain>
    </source>
</reference>